<proteinExistence type="predicted"/>
<reference evidence="1 2" key="1">
    <citation type="submission" date="2019-07" db="EMBL/GenBank/DDBJ databases">
        <title>Whole genome shotgun sequence of Segetibacter aerophilus NBRC 106135.</title>
        <authorList>
            <person name="Hosoyama A."/>
            <person name="Uohara A."/>
            <person name="Ohji S."/>
            <person name="Ichikawa N."/>
        </authorList>
    </citation>
    <scope>NUCLEOTIDE SEQUENCE [LARGE SCALE GENOMIC DNA]</scope>
    <source>
        <strain evidence="1 2">NBRC 106135</strain>
    </source>
</reference>
<protein>
    <submittedName>
        <fullName evidence="1">Uncharacterized protein</fullName>
    </submittedName>
</protein>
<dbReference type="AlphaFoldDB" id="A0A512B6K2"/>
<dbReference type="Proteomes" id="UP000321513">
    <property type="component" value="Unassembled WGS sequence"/>
</dbReference>
<gene>
    <name evidence="1" type="ORF">SAE01_00900</name>
</gene>
<organism evidence="1 2">
    <name type="scientific">Segetibacter aerophilus</name>
    <dbReference type="NCBI Taxonomy" id="670293"/>
    <lineage>
        <taxon>Bacteria</taxon>
        <taxon>Pseudomonadati</taxon>
        <taxon>Bacteroidota</taxon>
        <taxon>Chitinophagia</taxon>
        <taxon>Chitinophagales</taxon>
        <taxon>Chitinophagaceae</taxon>
        <taxon>Segetibacter</taxon>
    </lineage>
</organism>
<sequence>MKLRQEIQLVIILALQKGNGAFQYEIGVSKGALDKFRLLKLRLFQPRQGVHKLIFSILLIGQF</sequence>
<keyword evidence="2" id="KW-1185">Reference proteome</keyword>
<name>A0A512B6K2_9BACT</name>
<accession>A0A512B6K2</accession>
<evidence type="ECO:0000313" key="1">
    <source>
        <dbReference type="EMBL" id="GEO07594.1"/>
    </source>
</evidence>
<comment type="caution">
    <text evidence="1">The sequence shown here is derived from an EMBL/GenBank/DDBJ whole genome shotgun (WGS) entry which is preliminary data.</text>
</comment>
<dbReference type="EMBL" id="BJYT01000001">
    <property type="protein sequence ID" value="GEO07594.1"/>
    <property type="molecule type" value="Genomic_DNA"/>
</dbReference>
<evidence type="ECO:0000313" key="2">
    <source>
        <dbReference type="Proteomes" id="UP000321513"/>
    </source>
</evidence>